<comment type="caution">
    <text evidence="1">The sequence shown here is derived from an EMBL/GenBank/DDBJ whole genome shotgun (WGS) entry which is preliminary data.</text>
</comment>
<dbReference type="Proteomes" id="UP000727407">
    <property type="component" value="Unassembled WGS sequence"/>
</dbReference>
<protein>
    <submittedName>
        <fullName evidence="1">Uncharacterized protein</fullName>
    </submittedName>
</protein>
<keyword evidence="2" id="KW-1185">Reference proteome</keyword>
<evidence type="ECO:0000313" key="1">
    <source>
        <dbReference type="EMBL" id="KAF5908912.1"/>
    </source>
</evidence>
<organism evidence="1 2">
    <name type="scientific">Clarias magur</name>
    <name type="common">Asian catfish</name>
    <name type="synonym">Macropteronotus magur</name>
    <dbReference type="NCBI Taxonomy" id="1594786"/>
    <lineage>
        <taxon>Eukaryota</taxon>
        <taxon>Metazoa</taxon>
        <taxon>Chordata</taxon>
        <taxon>Craniata</taxon>
        <taxon>Vertebrata</taxon>
        <taxon>Euteleostomi</taxon>
        <taxon>Actinopterygii</taxon>
        <taxon>Neopterygii</taxon>
        <taxon>Teleostei</taxon>
        <taxon>Ostariophysi</taxon>
        <taxon>Siluriformes</taxon>
        <taxon>Clariidae</taxon>
        <taxon>Clarias</taxon>
    </lineage>
</organism>
<evidence type="ECO:0000313" key="2">
    <source>
        <dbReference type="Proteomes" id="UP000727407"/>
    </source>
</evidence>
<proteinExistence type="predicted"/>
<gene>
    <name evidence="1" type="ORF">DAT39_001356</name>
</gene>
<name>A0A8J4X8Y7_CLAMG</name>
<dbReference type="AlphaFoldDB" id="A0A8J4X8Y7"/>
<sequence>MALAHEMACISTFVSGVPGEIALLGAVHCPFISLSLGADLALPGTRVVTWTWMAWRSMLQCKLLLHRRY</sequence>
<dbReference type="EMBL" id="QNUK01000009">
    <property type="protein sequence ID" value="KAF5908912.1"/>
    <property type="molecule type" value="Genomic_DNA"/>
</dbReference>
<feature type="non-terminal residue" evidence="1">
    <location>
        <position position="69"/>
    </location>
</feature>
<reference evidence="1" key="1">
    <citation type="submission" date="2020-07" db="EMBL/GenBank/DDBJ databases">
        <title>Clarias magur genome sequencing, assembly and annotation.</title>
        <authorList>
            <person name="Kushwaha B."/>
            <person name="Kumar R."/>
            <person name="Das P."/>
            <person name="Joshi C.G."/>
            <person name="Kumar D."/>
            <person name="Nagpure N.S."/>
            <person name="Pandey M."/>
            <person name="Agarwal S."/>
            <person name="Srivastava S."/>
            <person name="Singh M."/>
            <person name="Sahoo L."/>
            <person name="Jayasankar P."/>
            <person name="Meher P.K."/>
            <person name="Koringa P.G."/>
            <person name="Iquebal M.A."/>
            <person name="Das S.P."/>
            <person name="Bit A."/>
            <person name="Patnaik S."/>
            <person name="Patel N."/>
            <person name="Shah T.M."/>
            <person name="Hinsu A."/>
            <person name="Jena J.K."/>
        </authorList>
    </citation>
    <scope>NUCLEOTIDE SEQUENCE</scope>
    <source>
        <strain evidence="1">CIFAMagur01</strain>
        <tissue evidence="1">Testis</tissue>
    </source>
</reference>
<accession>A0A8J4X8Y7</accession>